<feature type="chain" id="PRO_5007578383" description="PDZ domain-containing protein" evidence="1">
    <location>
        <begin position="31"/>
        <end position="400"/>
    </location>
</feature>
<evidence type="ECO:0000259" key="2">
    <source>
        <dbReference type="PROSITE" id="PS50106"/>
    </source>
</evidence>
<organism evidence="3 4">
    <name type="scientific">Sulfurovum riftiae</name>
    <dbReference type="NCBI Taxonomy" id="1630136"/>
    <lineage>
        <taxon>Bacteria</taxon>
        <taxon>Pseudomonadati</taxon>
        <taxon>Campylobacterota</taxon>
        <taxon>Epsilonproteobacteria</taxon>
        <taxon>Campylobacterales</taxon>
        <taxon>Sulfurovaceae</taxon>
        <taxon>Sulfurovum</taxon>
    </lineage>
</organism>
<dbReference type="EMBL" id="LNKT01000071">
    <property type="protein sequence ID" value="KYJ85602.1"/>
    <property type="molecule type" value="Genomic_DNA"/>
</dbReference>
<dbReference type="InterPro" id="IPR001478">
    <property type="entry name" value="PDZ"/>
</dbReference>
<dbReference type="InterPro" id="IPR036034">
    <property type="entry name" value="PDZ_sf"/>
</dbReference>
<feature type="signal peptide" evidence="1">
    <location>
        <begin position="1"/>
        <end position="30"/>
    </location>
</feature>
<protein>
    <recommendedName>
        <fullName evidence="2">PDZ domain-containing protein</fullName>
    </recommendedName>
</protein>
<dbReference type="InterPro" id="IPR005151">
    <property type="entry name" value="Tail-specific_protease"/>
</dbReference>
<gene>
    <name evidence="3" type="ORF">AS592_00765</name>
</gene>
<dbReference type="Pfam" id="PF03572">
    <property type="entry name" value="Peptidase_S41"/>
    <property type="match status" value="1"/>
</dbReference>
<dbReference type="PROSITE" id="PS50106">
    <property type="entry name" value="PDZ"/>
    <property type="match status" value="1"/>
</dbReference>
<dbReference type="CDD" id="cd00136">
    <property type="entry name" value="PDZ_canonical"/>
    <property type="match status" value="1"/>
</dbReference>
<dbReference type="GO" id="GO:0004175">
    <property type="term" value="F:endopeptidase activity"/>
    <property type="evidence" value="ECO:0007669"/>
    <property type="project" value="TreeGrafter"/>
</dbReference>
<dbReference type="SMART" id="SM00228">
    <property type="entry name" value="PDZ"/>
    <property type="match status" value="1"/>
</dbReference>
<dbReference type="Gene3D" id="3.90.226.10">
    <property type="entry name" value="2-enoyl-CoA Hydratase, Chain A, domain 1"/>
    <property type="match status" value="1"/>
</dbReference>
<dbReference type="InterPro" id="IPR041613">
    <property type="entry name" value="Pept_S41_N"/>
</dbReference>
<dbReference type="Pfam" id="PF18294">
    <property type="entry name" value="Pept_S41_N"/>
    <property type="match status" value="1"/>
</dbReference>
<dbReference type="GO" id="GO:0006508">
    <property type="term" value="P:proteolysis"/>
    <property type="evidence" value="ECO:0007669"/>
    <property type="project" value="InterPro"/>
</dbReference>
<dbReference type="Gene3D" id="2.30.42.10">
    <property type="match status" value="1"/>
</dbReference>
<keyword evidence="1" id="KW-0732">Signal</keyword>
<dbReference type="STRING" id="1630136.AS592_00765"/>
<dbReference type="InterPro" id="IPR029045">
    <property type="entry name" value="ClpP/crotonase-like_dom_sf"/>
</dbReference>
<dbReference type="Gene3D" id="3.30.750.170">
    <property type="match status" value="1"/>
</dbReference>
<dbReference type="Proteomes" id="UP000075359">
    <property type="component" value="Unassembled WGS sequence"/>
</dbReference>
<comment type="caution">
    <text evidence="3">The sequence shown here is derived from an EMBL/GenBank/DDBJ whole genome shotgun (WGS) entry which is preliminary data.</text>
</comment>
<dbReference type="AlphaFoldDB" id="A0A151CDJ4"/>
<dbReference type="SUPFAM" id="SSF50156">
    <property type="entry name" value="PDZ domain-like"/>
    <property type="match status" value="1"/>
</dbReference>
<feature type="domain" description="PDZ" evidence="2">
    <location>
        <begin position="96"/>
        <end position="168"/>
    </location>
</feature>
<evidence type="ECO:0000313" key="3">
    <source>
        <dbReference type="EMBL" id="KYJ85602.1"/>
    </source>
</evidence>
<reference evidence="3 4" key="1">
    <citation type="submission" date="2015-11" db="EMBL/GenBank/DDBJ databases">
        <title>Draft genome of Sulfurovum riftiae 1812E, a member of the Epsilonproteobacteria isolated from the tube of the deep-sea hydrothermal vent tubewom Riftia pachyptila.</title>
        <authorList>
            <person name="Vetriani C."/>
            <person name="Giovannelli D."/>
        </authorList>
    </citation>
    <scope>NUCLEOTIDE SEQUENCE [LARGE SCALE GENOMIC DNA]</scope>
    <source>
        <strain evidence="3 4">1812E</strain>
    </source>
</reference>
<dbReference type="SUPFAM" id="SSF52096">
    <property type="entry name" value="ClpP/crotonase"/>
    <property type="match status" value="1"/>
</dbReference>
<dbReference type="RefSeq" id="WP_067332394.1">
    <property type="nucleotide sequence ID" value="NZ_LNKT01000071.1"/>
</dbReference>
<dbReference type="GO" id="GO:0007165">
    <property type="term" value="P:signal transduction"/>
    <property type="evidence" value="ECO:0007669"/>
    <property type="project" value="TreeGrafter"/>
</dbReference>
<dbReference type="GO" id="GO:0030288">
    <property type="term" value="C:outer membrane-bounded periplasmic space"/>
    <property type="evidence" value="ECO:0007669"/>
    <property type="project" value="TreeGrafter"/>
</dbReference>
<sequence>MKKKYYSILIVSLVLLLNACGGGGGSSVSAALPGTDAFPLQEKRFLHDLFLTEYLWYEQVASNVDYAKYTEPQEMIDDLRVDPPDRWSFVLTQQEYEEIVNQKTAGFGFGYMTGFRVYLVRIGAPAWGKLQRGDEIIEVNGEAVTDENIRAASQNLDAATTFTVLRNGSSVDVTVTPREYRYKVTQGEVIPQGGSKVGYMRFDAFTESAVGEIETLFDRFHAEAIDELVIDLRYNGGGSVDTTSALLDNITNEYPGQRQMYLNWNTNYQNKNSDYRFEDTDMQDGNELALSRVLFLVTKDSASASEALINALVPYLGADNVVTIGDATHGKPVGMSGRVYGQHYYFLINFTVNNDDGDTTSFDGIPVDCSAEDDLDHLRGDVNEKMLKTALNYIETGACL</sequence>
<accession>A0A151CDJ4</accession>
<evidence type="ECO:0000313" key="4">
    <source>
        <dbReference type="Proteomes" id="UP000075359"/>
    </source>
</evidence>
<dbReference type="GO" id="GO:0008236">
    <property type="term" value="F:serine-type peptidase activity"/>
    <property type="evidence" value="ECO:0007669"/>
    <property type="project" value="InterPro"/>
</dbReference>
<dbReference type="PANTHER" id="PTHR32060:SF30">
    <property type="entry name" value="CARBOXY-TERMINAL PROCESSING PROTEASE CTPA"/>
    <property type="match status" value="1"/>
</dbReference>
<evidence type="ECO:0000256" key="1">
    <source>
        <dbReference type="SAM" id="SignalP"/>
    </source>
</evidence>
<proteinExistence type="predicted"/>
<name>A0A151CDJ4_9BACT</name>
<dbReference type="PANTHER" id="PTHR32060">
    <property type="entry name" value="TAIL-SPECIFIC PROTEASE"/>
    <property type="match status" value="1"/>
</dbReference>
<keyword evidence="4" id="KW-1185">Reference proteome</keyword>